<dbReference type="EMBL" id="JACJKY010000001">
    <property type="protein sequence ID" value="MBM6919775.1"/>
    <property type="molecule type" value="Genomic_DNA"/>
</dbReference>
<dbReference type="Pfam" id="PF14277">
    <property type="entry name" value="DUF4364"/>
    <property type="match status" value="1"/>
</dbReference>
<reference evidence="1" key="2">
    <citation type="journal article" date="2021" name="Sci. Rep.">
        <title>The distribution of antibiotic resistance genes in chicken gut microbiota commensals.</title>
        <authorList>
            <person name="Juricova H."/>
            <person name="Matiasovicova J."/>
            <person name="Kubasova T."/>
            <person name="Cejkova D."/>
            <person name="Rychlik I."/>
        </authorList>
    </citation>
    <scope>NUCLEOTIDE SEQUENCE</scope>
    <source>
        <strain evidence="1">An559</strain>
    </source>
</reference>
<evidence type="ECO:0000313" key="2">
    <source>
        <dbReference type="Proteomes" id="UP000774750"/>
    </source>
</evidence>
<protein>
    <submittedName>
        <fullName evidence="1">DUF4364 family protein</fullName>
    </submittedName>
</protein>
<name>A0A938X4T2_9FIRM</name>
<dbReference type="AlphaFoldDB" id="A0A938X4T2"/>
<dbReference type="Proteomes" id="UP000774750">
    <property type="component" value="Unassembled WGS sequence"/>
</dbReference>
<reference evidence="1" key="1">
    <citation type="submission" date="2020-08" db="EMBL/GenBank/DDBJ databases">
        <authorList>
            <person name="Cejkova D."/>
            <person name="Kubasova T."/>
            <person name="Jahodarova E."/>
            <person name="Rychlik I."/>
        </authorList>
    </citation>
    <scope>NUCLEOTIDE SEQUENCE</scope>
    <source>
        <strain evidence="1">An559</strain>
    </source>
</reference>
<sequence>MIDREAVVPGIGRGGMTDKYQIKILICYLMSVVESPFTKEQLHEIFADGQIVNYFSFCEAIEELSESHHIEKQSDEESGVYTLNPLGAETARRLSRSLPKSIRDNVVQTAMQLLARKKYERENEVRITPVTNGFSVTCTIHDTSFDLMELTLYAPDRIQAELIKRNFLKDPVTLYQNTIELLTNS</sequence>
<accession>A0A938X4T2</accession>
<gene>
    <name evidence="1" type="ORF">H6A12_01155</name>
</gene>
<dbReference type="RefSeq" id="WP_204443914.1">
    <property type="nucleotide sequence ID" value="NZ_JACJKY010000001.1"/>
</dbReference>
<evidence type="ECO:0000313" key="1">
    <source>
        <dbReference type="EMBL" id="MBM6919775.1"/>
    </source>
</evidence>
<proteinExistence type="predicted"/>
<organism evidence="1 2">
    <name type="scientific">Merdimmobilis hominis</name>
    <dbReference type="NCBI Taxonomy" id="2897707"/>
    <lineage>
        <taxon>Bacteria</taxon>
        <taxon>Bacillati</taxon>
        <taxon>Bacillota</taxon>
        <taxon>Clostridia</taxon>
        <taxon>Eubacteriales</taxon>
        <taxon>Oscillospiraceae</taxon>
        <taxon>Merdimmobilis</taxon>
    </lineage>
</organism>
<keyword evidence="2" id="KW-1185">Reference proteome</keyword>
<comment type="caution">
    <text evidence="1">The sequence shown here is derived from an EMBL/GenBank/DDBJ whole genome shotgun (WGS) entry which is preliminary data.</text>
</comment>
<dbReference type="InterPro" id="IPR025374">
    <property type="entry name" value="DUF4364"/>
</dbReference>